<evidence type="ECO:0000256" key="1">
    <source>
        <dbReference type="SAM" id="SignalP"/>
    </source>
</evidence>
<gene>
    <name evidence="2" type="ORF">GGR44_002119</name>
</gene>
<proteinExistence type="predicted"/>
<protein>
    <recommendedName>
        <fullName evidence="4">DUF3617 family protein</fullName>
    </recommendedName>
</protein>
<dbReference type="RefSeq" id="WP_183955516.1">
    <property type="nucleotide sequence ID" value="NZ_JACIEB010000004.1"/>
</dbReference>
<evidence type="ECO:0000313" key="3">
    <source>
        <dbReference type="Proteomes" id="UP000552757"/>
    </source>
</evidence>
<dbReference type="AlphaFoldDB" id="A0A7W6GNN0"/>
<reference evidence="2 3" key="1">
    <citation type="submission" date="2020-08" db="EMBL/GenBank/DDBJ databases">
        <title>Genomic Encyclopedia of Type Strains, Phase IV (KMG-IV): sequencing the most valuable type-strain genomes for metagenomic binning, comparative biology and taxonomic classification.</title>
        <authorList>
            <person name="Goeker M."/>
        </authorList>
    </citation>
    <scope>NUCLEOTIDE SEQUENCE [LARGE SCALE GENOMIC DNA]</scope>
    <source>
        <strain evidence="2 3">DSM 29348</strain>
    </source>
</reference>
<name>A0A7W6GNN0_9SPHN</name>
<feature type="signal peptide" evidence="1">
    <location>
        <begin position="1"/>
        <end position="21"/>
    </location>
</feature>
<accession>A0A7W6GNN0</accession>
<dbReference type="EMBL" id="JACIEB010000004">
    <property type="protein sequence ID" value="MBB3982456.1"/>
    <property type="molecule type" value="Genomic_DNA"/>
</dbReference>
<sequence length="131" mass="14299">MAFTFRLVPVLGGLMMLSAMASAAQAPGLLRQLEPGAWELRARGEPQVRRLCVANPEQLLQVEHPRSQCQRYVLAETQRSLSVSYECGGAGSGRTDIRIETSRLAQIRSQGVVGGAPFAWTMEARRVGACR</sequence>
<keyword evidence="1" id="KW-0732">Signal</keyword>
<dbReference type="Proteomes" id="UP000552757">
    <property type="component" value="Unassembled WGS sequence"/>
</dbReference>
<keyword evidence="3" id="KW-1185">Reference proteome</keyword>
<organism evidence="2 3">
    <name type="scientific">Sphingobium fontiphilum</name>
    <dbReference type="NCBI Taxonomy" id="944425"/>
    <lineage>
        <taxon>Bacteria</taxon>
        <taxon>Pseudomonadati</taxon>
        <taxon>Pseudomonadota</taxon>
        <taxon>Alphaproteobacteria</taxon>
        <taxon>Sphingomonadales</taxon>
        <taxon>Sphingomonadaceae</taxon>
        <taxon>Sphingobium</taxon>
    </lineage>
</organism>
<comment type="caution">
    <text evidence="2">The sequence shown here is derived from an EMBL/GenBank/DDBJ whole genome shotgun (WGS) entry which is preliminary data.</text>
</comment>
<evidence type="ECO:0008006" key="4">
    <source>
        <dbReference type="Google" id="ProtNLM"/>
    </source>
</evidence>
<feature type="chain" id="PRO_5030726030" description="DUF3617 family protein" evidence="1">
    <location>
        <begin position="22"/>
        <end position="131"/>
    </location>
</feature>
<evidence type="ECO:0000313" key="2">
    <source>
        <dbReference type="EMBL" id="MBB3982456.1"/>
    </source>
</evidence>